<feature type="region of interest" description="Disordered" evidence="1">
    <location>
        <begin position="331"/>
        <end position="350"/>
    </location>
</feature>
<keyword evidence="4" id="KW-1185">Reference proteome</keyword>
<keyword evidence="2" id="KW-0472">Membrane</keyword>
<sequence length="682" mass="75467">MSNSSYPSPASSRGVPARPEQTPPMVRDTGSRNPDPVQTQNNLRDASAALEAAYHRIRSVRRSLLQLQGNFDLPGSQSSRLDAIGPSHDAIVLASSPGGAEEEGHALPVDLGLPPLSLDHLSRYEMDFQRAERTLRWSDPWSQLPALGPTDLPPSPTQSSSPAQIPPQTTSPVSSNPPFNPFRDRAVRRTPLAPNPQFGRRYDSDDPQTTLGRQVAARESGGSSTLPSSLPSRLPTLRRYLETTYVTQLAAAASQPSDPPPFPEWLAEHPSRPRRYGDETRAARLVREGHAFRTMQSSLSADPPPLQQVPTPPLTSLFPPRLSIGSRRWRATREARPSSVQSPASTGSDATRLSMLSNFSIANISSPVSALGRERPLIFEEPMSIDAEEGVAPPIAPPLGRFPRTPTDALPPLDTTTVSARPPSALQAGVPPSYLVQRQIAADGSEIVHQINMDSDDDAWMPPLVPASSLHPYVQRQPTGRRYVDDVYAYLDAVSAPQSGPSRPPRRRRRGWARLDPDGNEVPSDEEEELERARTEGRIRALYQSRMAMERAVQSQADSELLANGQTFDGHAPLPQLSPPTLPYVELNHYLDDVRHVNEHRLETRRVKVIEREPAWRPKYRESVRFEANPLPMPLGEMNPTPKVSRPPPRVSVLKRPFYDRLFVVYGVLSSLFIIRIPFLFV</sequence>
<feature type="region of interest" description="Disordered" evidence="1">
    <location>
        <begin position="250"/>
        <end position="276"/>
    </location>
</feature>
<keyword evidence="2" id="KW-0812">Transmembrane</keyword>
<reference evidence="4" key="1">
    <citation type="submission" date="2024-06" db="EMBL/GenBank/DDBJ databases">
        <title>Multi-omics analyses provide insights into the biosynthesis of the anticancer antibiotic pleurotin in Hohenbuehelia grisea.</title>
        <authorList>
            <person name="Weaver J.A."/>
            <person name="Alberti F."/>
        </authorList>
    </citation>
    <scope>NUCLEOTIDE SEQUENCE [LARGE SCALE GENOMIC DNA]</scope>
    <source>
        <strain evidence="4">T-177</strain>
    </source>
</reference>
<feature type="region of interest" description="Disordered" evidence="1">
    <location>
        <begin position="495"/>
        <end position="532"/>
    </location>
</feature>
<keyword evidence="2" id="KW-1133">Transmembrane helix</keyword>
<dbReference type="EMBL" id="JASNQZ010000011">
    <property type="protein sequence ID" value="KAL0950627.1"/>
    <property type="molecule type" value="Genomic_DNA"/>
</dbReference>
<feature type="compositionally biased region" description="Low complexity" evidence="1">
    <location>
        <begin position="157"/>
        <end position="177"/>
    </location>
</feature>
<accession>A0ABR3J548</accession>
<evidence type="ECO:0000256" key="1">
    <source>
        <dbReference type="SAM" id="MobiDB-lite"/>
    </source>
</evidence>
<evidence type="ECO:0000313" key="4">
    <source>
        <dbReference type="Proteomes" id="UP001556367"/>
    </source>
</evidence>
<evidence type="ECO:0000256" key="2">
    <source>
        <dbReference type="SAM" id="Phobius"/>
    </source>
</evidence>
<proteinExistence type="predicted"/>
<comment type="caution">
    <text evidence="3">The sequence shown here is derived from an EMBL/GenBank/DDBJ whole genome shotgun (WGS) entry which is preliminary data.</text>
</comment>
<name>A0ABR3J548_9AGAR</name>
<dbReference type="Proteomes" id="UP001556367">
    <property type="component" value="Unassembled WGS sequence"/>
</dbReference>
<protein>
    <submittedName>
        <fullName evidence="3">Uncharacterized protein</fullName>
    </submittedName>
</protein>
<organism evidence="3 4">
    <name type="scientific">Hohenbuehelia grisea</name>
    <dbReference type="NCBI Taxonomy" id="104357"/>
    <lineage>
        <taxon>Eukaryota</taxon>
        <taxon>Fungi</taxon>
        <taxon>Dikarya</taxon>
        <taxon>Basidiomycota</taxon>
        <taxon>Agaricomycotina</taxon>
        <taxon>Agaricomycetes</taxon>
        <taxon>Agaricomycetidae</taxon>
        <taxon>Agaricales</taxon>
        <taxon>Pleurotineae</taxon>
        <taxon>Pleurotaceae</taxon>
        <taxon>Hohenbuehelia</taxon>
    </lineage>
</organism>
<feature type="compositionally biased region" description="Basic and acidic residues" evidence="1">
    <location>
        <begin position="266"/>
        <end position="276"/>
    </location>
</feature>
<gene>
    <name evidence="3" type="ORF">HGRIS_007417</name>
</gene>
<feature type="transmembrane region" description="Helical" evidence="2">
    <location>
        <begin position="662"/>
        <end position="681"/>
    </location>
</feature>
<feature type="compositionally biased region" description="Pro residues" evidence="1">
    <location>
        <begin position="302"/>
        <end position="313"/>
    </location>
</feature>
<feature type="region of interest" description="Disordered" evidence="1">
    <location>
        <begin position="1"/>
        <end position="40"/>
    </location>
</feature>
<feature type="region of interest" description="Disordered" evidence="1">
    <location>
        <begin position="296"/>
        <end position="321"/>
    </location>
</feature>
<feature type="compositionally biased region" description="Polar residues" evidence="1">
    <location>
        <begin position="338"/>
        <end position="350"/>
    </location>
</feature>
<evidence type="ECO:0000313" key="3">
    <source>
        <dbReference type="EMBL" id="KAL0950627.1"/>
    </source>
</evidence>
<feature type="compositionally biased region" description="Low complexity" evidence="1">
    <location>
        <begin position="1"/>
        <end position="12"/>
    </location>
</feature>
<feature type="region of interest" description="Disordered" evidence="1">
    <location>
        <begin position="141"/>
        <end position="234"/>
    </location>
</feature>
<feature type="compositionally biased region" description="Low complexity" evidence="1">
    <location>
        <begin position="220"/>
        <end position="234"/>
    </location>
</feature>